<dbReference type="InterPro" id="IPR052336">
    <property type="entry name" value="MlaD_Phospholipid_Transporter"/>
</dbReference>
<dbReference type="PANTHER" id="PTHR33371">
    <property type="entry name" value="INTERMEMBRANE PHOSPHOLIPID TRANSPORT SYSTEM BINDING PROTEIN MLAD-RELATED"/>
    <property type="match status" value="1"/>
</dbReference>
<protein>
    <submittedName>
        <fullName evidence="4">Virulence factor Mce family protein</fullName>
    </submittedName>
</protein>
<dbReference type="GO" id="GO:0005576">
    <property type="term" value="C:extracellular region"/>
    <property type="evidence" value="ECO:0007669"/>
    <property type="project" value="TreeGrafter"/>
</dbReference>
<dbReference type="PANTHER" id="PTHR33371:SF4">
    <property type="entry name" value="INTERMEMBRANE PHOSPHOLIPID TRANSPORT SYSTEM BINDING PROTEIN MLAD"/>
    <property type="match status" value="1"/>
</dbReference>
<gene>
    <name evidence="4" type="ORF">SCNU_12862</name>
</gene>
<evidence type="ECO:0000313" key="5">
    <source>
        <dbReference type="Proteomes" id="UP000035065"/>
    </source>
</evidence>
<reference evidence="4 5" key="1">
    <citation type="journal article" date="2011" name="J. Bacteriol.">
        <title>Draft Genome Sequence of Gordonia neofelifaecis NRRL B-59395, a Cholesterol-Degrading Actinomycete.</title>
        <authorList>
            <person name="Ge F."/>
            <person name="Li W."/>
            <person name="Chen G."/>
            <person name="Liu Y."/>
            <person name="Zhang G."/>
            <person name="Yong B."/>
            <person name="Wang Q."/>
            <person name="Wang N."/>
            <person name="Huang Z."/>
            <person name="Li W."/>
            <person name="Wang J."/>
            <person name="Wu C."/>
            <person name="Xie Q."/>
            <person name="Liu G."/>
        </authorList>
    </citation>
    <scope>NUCLEOTIDE SEQUENCE [LARGE SCALE GENOMIC DNA]</scope>
    <source>
        <strain evidence="4 5">NRRL B-59395</strain>
    </source>
</reference>
<evidence type="ECO:0000256" key="1">
    <source>
        <dbReference type="SAM" id="Phobius"/>
    </source>
</evidence>
<dbReference type="STRING" id="644548.SCNU_12862"/>
<dbReference type="Proteomes" id="UP000035065">
    <property type="component" value="Unassembled WGS sequence"/>
</dbReference>
<dbReference type="OrthoDB" id="4516955at2"/>
<sequence>MTFRQVREVRQRKRYGGKVIGVLIVVAALVAGLWYAFVREPDVRTVHADFAFVNGLYEGSKVTVLGVPVGRVDSLETRGDHVSVTMTVDGDVALPADVGAFMQNPSVISERHLELSPAYTDGPKLADGATIPLQRTHSPISFDQLLGSMSTLTDVLSPEDTTRSTDLSSLLNKTATAWKGSGPKFNSAMTELASASSVFGARTDDVEGLITSLDKLMNSFHAKQVSLDGLVRSMGVLADQWHDANQDITTPINDLKTVFDQINQFVTEHGDDVGIVAANLEELGEVLSANRSGLAEFMDLAPLMMQNLSSTIGPDRRGRIRLNVSTTLTQFKTLKPLCDKFPMPICVGAGLVNPISFPISMSDPLGIVSAISGGALPNRGGPR</sequence>
<feature type="transmembrane region" description="Helical" evidence="1">
    <location>
        <begin position="20"/>
        <end position="37"/>
    </location>
</feature>
<keyword evidence="1" id="KW-1133">Transmembrane helix</keyword>
<accession>F1YKY5</accession>
<keyword evidence="5" id="KW-1185">Reference proteome</keyword>
<dbReference type="RefSeq" id="WP_009679785.1">
    <property type="nucleotide sequence ID" value="NZ_AEUD01000010.1"/>
</dbReference>
<dbReference type="Pfam" id="PF02470">
    <property type="entry name" value="MlaD"/>
    <property type="match status" value="1"/>
</dbReference>
<feature type="domain" description="Mce/MlaD" evidence="2">
    <location>
        <begin position="44"/>
        <end position="117"/>
    </location>
</feature>
<feature type="domain" description="Mammalian cell entry C-terminal" evidence="3">
    <location>
        <begin position="123"/>
        <end position="317"/>
    </location>
</feature>
<dbReference type="InterPro" id="IPR024516">
    <property type="entry name" value="Mce_C"/>
</dbReference>
<comment type="caution">
    <text evidence="4">The sequence shown here is derived from an EMBL/GenBank/DDBJ whole genome shotgun (WGS) entry which is preliminary data.</text>
</comment>
<dbReference type="Pfam" id="PF11887">
    <property type="entry name" value="Mce4_CUP1"/>
    <property type="match status" value="1"/>
</dbReference>
<keyword evidence="1" id="KW-0812">Transmembrane</keyword>
<dbReference type="InterPro" id="IPR005693">
    <property type="entry name" value="Mce"/>
</dbReference>
<evidence type="ECO:0000259" key="3">
    <source>
        <dbReference type="Pfam" id="PF11887"/>
    </source>
</evidence>
<proteinExistence type="predicted"/>
<dbReference type="eggNOG" id="COG1463">
    <property type="taxonomic scope" value="Bacteria"/>
</dbReference>
<dbReference type="InterPro" id="IPR003399">
    <property type="entry name" value="Mce/MlaD"/>
</dbReference>
<keyword evidence="1" id="KW-0472">Membrane</keyword>
<evidence type="ECO:0000259" key="2">
    <source>
        <dbReference type="Pfam" id="PF02470"/>
    </source>
</evidence>
<dbReference type="AlphaFoldDB" id="F1YKY5"/>
<evidence type="ECO:0000313" key="4">
    <source>
        <dbReference type="EMBL" id="EGD54779.1"/>
    </source>
</evidence>
<dbReference type="NCBIfam" id="TIGR00996">
    <property type="entry name" value="Mtu_fam_mce"/>
    <property type="match status" value="1"/>
</dbReference>
<name>F1YKY5_9ACTN</name>
<organism evidence="4 5">
    <name type="scientific">Gordonia neofelifaecis NRRL B-59395</name>
    <dbReference type="NCBI Taxonomy" id="644548"/>
    <lineage>
        <taxon>Bacteria</taxon>
        <taxon>Bacillati</taxon>
        <taxon>Actinomycetota</taxon>
        <taxon>Actinomycetes</taxon>
        <taxon>Mycobacteriales</taxon>
        <taxon>Gordoniaceae</taxon>
        <taxon>Gordonia</taxon>
    </lineage>
</organism>
<dbReference type="EMBL" id="AEUD01000010">
    <property type="protein sequence ID" value="EGD54779.1"/>
    <property type="molecule type" value="Genomic_DNA"/>
</dbReference>